<proteinExistence type="predicted"/>
<dbReference type="AlphaFoldDB" id="A0A1V4ESZ0"/>
<dbReference type="Proteomes" id="UP000190229">
    <property type="component" value="Unassembled WGS sequence"/>
</dbReference>
<keyword evidence="3" id="KW-1185">Reference proteome</keyword>
<accession>A0A1V4ESZ0</accession>
<comment type="caution">
    <text evidence="2">The sequence shown here is derived from an EMBL/GenBank/DDBJ whole genome shotgun (WGS) entry which is preliminary data.</text>
</comment>
<dbReference type="InterPro" id="IPR029032">
    <property type="entry name" value="AhpD-like"/>
</dbReference>
<evidence type="ECO:0000313" key="3">
    <source>
        <dbReference type="Proteomes" id="UP000190229"/>
    </source>
</evidence>
<evidence type="ECO:0000259" key="1">
    <source>
        <dbReference type="Pfam" id="PF02627"/>
    </source>
</evidence>
<dbReference type="SUPFAM" id="SSF69118">
    <property type="entry name" value="AhpD-like"/>
    <property type="match status" value="1"/>
</dbReference>
<dbReference type="PROSITE" id="PS51257">
    <property type="entry name" value="PROKAR_LIPOPROTEIN"/>
    <property type="match status" value="1"/>
</dbReference>
<dbReference type="Gene3D" id="1.20.1290.10">
    <property type="entry name" value="AhpD-like"/>
    <property type="match status" value="1"/>
</dbReference>
<dbReference type="EMBL" id="MWPS01000022">
    <property type="protein sequence ID" value="OPG16039.1"/>
    <property type="molecule type" value="Genomic_DNA"/>
</dbReference>
<dbReference type="NCBIfam" id="TIGR00778">
    <property type="entry name" value="ahpD_dom"/>
    <property type="match status" value="1"/>
</dbReference>
<dbReference type="InterPro" id="IPR003779">
    <property type="entry name" value="CMD-like"/>
</dbReference>
<gene>
    <name evidence="2" type="ORF">B2M26_08290</name>
</gene>
<feature type="domain" description="Carboxymuconolactone decarboxylase-like" evidence="1">
    <location>
        <begin position="6"/>
        <end position="59"/>
    </location>
</feature>
<sequence length="100" mass="10810">MTIERWWREVNELTKELIQVAAALTAGCASCLEQHVPKAREQGASDADLQEVLLLVRPVKLAATMKIDEFAENLFAQERTLLTVVSQGSGCGCGSGNCCS</sequence>
<dbReference type="RefSeq" id="WP_079290589.1">
    <property type="nucleotide sequence ID" value="NZ_MWPS01000022.1"/>
</dbReference>
<protein>
    <recommendedName>
        <fullName evidence="1">Carboxymuconolactone decarboxylase-like domain-containing protein</fullName>
    </recommendedName>
</protein>
<dbReference type="Pfam" id="PF02627">
    <property type="entry name" value="CMD"/>
    <property type="match status" value="1"/>
</dbReference>
<name>A0A1V4ESZ0_9BACL</name>
<organism evidence="2 3">
    <name type="scientific">Ferroacidibacillus organovorans</name>
    <dbReference type="NCBI Taxonomy" id="1765683"/>
    <lineage>
        <taxon>Bacteria</taxon>
        <taxon>Bacillati</taxon>
        <taxon>Bacillota</taxon>
        <taxon>Bacilli</taxon>
        <taxon>Bacillales</taxon>
        <taxon>Alicyclobacillaceae</taxon>
        <taxon>Ferroacidibacillus</taxon>
    </lineage>
</organism>
<evidence type="ECO:0000313" key="2">
    <source>
        <dbReference type="EMBL" id="OPG16039.1"/>
    </source>
</evidence>
<dbReference type="InterPro" id="IPR004675">
    <property type="entry name" value="AhpD_core"/>
</dbReference>
<dbReference type="GO" id="GO:0051920">
    <property type="term" value="F:peroxiredoxin activity"/>
    <property type="evidence" value="ECO:0007669"/>
    <property type="project" value="InterPro"/>
</dbReference>
<reference evidence="2 3" key="1">
    <citation type="submission" date="2017-02" db="EMBL/GenBank/DDBJ databases">
        <title>Draft genome of Acidibacillus ferrooxidans Huett2.</title>
        <authorList>
            <person name="Schopf S."/>
        </authorList>
    </citation>
    <scope>NUCLEOTIDE SEQUENCE [LARGE SCALE GENOMIC DNA]</scope>
    <source>
        <strain evidence="2 3">Huett2</strain>
    </source>
</reference>